<dbReference type="Gene3D" id="3.30.300.30">
    <property type="match status" value="1"/>
</dbReference>
<dbReference type="PANTHER" id="PTHR45527">
    <property type="entry name" value="NONRIBOSOMAL PEPTIDE SYNTHETASE"/>
    <property type="match status" value="1"/>
</dbReference>
<dbReference type="CDD" id="cd05930">
    <property type="entry name" value="A_NRPS"/>
    <property type="match status" value="1"/>
</dbReference>
<evidence type="ECO:0000259" key="1">
    <source>
        <dbReference type="Pfam" id="PF00501"/>
    </source>
</evidence>
<dbReference type="RefSeq" id="WP_118023869.1">
    <property type="nucleotide sequence ID" value="NZ_CAKJYT010000009.1"/>
</dbReference>
<evidence type="ECO:0000313" key="4">
    <source>
        <dbReference type="Proteomes" id="UP000286031"/>
    </source>
</evidence>
<evidence type="ECO:0000313" key="2">
    <source>
        <dbReference type="EMBL" id="KAA4619515.1"/>
    </source>
</evidence>
<dbReference type="GO" id="GO:0043041">
    <property type="term" value="P:amino acid activation for nonribosomal peptide biosynthetic process"/>
    <property type="evidence" value="ECO:0007669"/>
    <property type="project" value="TreeGrafter"/>
</dbReference>
<dbReference type="PANTHER" id="PTHR45527:SF1">
    <property type="entry name" value="FATTY ACID SYNTHASE"/>
    <property type="match status" value="1"/>
</dbReference>
<dbReference type="Gene3D" id="3.40.50.12780">
    <property type="entry name" value="N-terminal domain of ligase-like"/>
    <property type="match status" value="1"/>
</dbReference>
<dbReference type="InterPro" id="IPR010071">
    <property type="entry name" value="AA_adenyl_dom"/>
</dbReference>
<dbReference type="InterPro" id="IPR000873">
    <property type="entry name" value="AMP-dep_synth/lig_dom"/>
</dbReference>
<dbReference type="GO" id="GO:0005737">
    <property type="term" value="C:cytoplasm"/>
    <property type="evidence" value="ECO:0007669"/>
    <property type="project" value="TreeGrafter"/>
</dbReference>
<organism evidence="3 4">
    <name type="scientific">Bacteroides ovatus</name>
    <dbReference type="NCBI Taxonomy" id="28116"/>
    <lineage>
        <taxon>Bacteria</taxon>
        <taxon>Pseudomonadati</taxon>
        <taxon>Bacteroidota</taxon>
        <taxon>Bacteroidia</taxon>
        <taxon>Bacteroidales</taxon>
        <taxon>Bacteroidaceae</taxon>
        <taxon>Bacteroides</taxon>
    </lineage>
</organism>
<evidence type="ECO:0000313" key="3">
    <source>
        <dbReference type="EMBL" id="RGX12910.1"/>
    </source>
</evidence>
<dbReference type="InterPro" id="IPR042099">
    <property type="entry name" value="ANL_N_sf"/>
</dbReference>
<feature type="domain" description="AMP-dependent synthetase/ligase" evidence="1">
    <location>
        <begin position="11"/>
        <end position="363"/>
    </location>
</feature>
<gene>
    <name evidence="3" type="ORF">DWV35_03170</name>
    <name evidence="2" type="ORF">F3B90_25180</name>
</gene>
<evidence type="ECO:0000313" key="5">
    <source>
        <dbReference type="Proteomes" id="UP000424805"/>
    </source>
</evidence>
<dbReference type="GO" id="GO:0044550">
    <property type="term" value="P:secondary metabolite biosynthetic process"/>
    <property type="evidence" value="ECO:0007669"/>
    <property type="project" value="TreeGrafter"/>
</dbReference>
<reference evidence="3 4" key="1">
    <citation type="submission" date="2018-08" db="EMBL/GenBank/DDBJ databases">
        <title>A genome reference for cultivated species of the human gut microbiota.</title>
        <authorList>
            <person name="Zou Y."/>
            <person name="Xue W."/>
            <person name="Luo G."/>
        </authorList>
    </citation>
    <scope>NUCLEOTIDE SEQUENCE [LARGE SCALE GENOMIC DNA]</scope>
    <source>
        <strain evidence="3 4">AF04-46</strain>
    </source>
</reference>
<dbReference type="Proteomes" id="UP000286031">
    <property type="component" value="Unassembled WGS sequence"/>
</dbReference>
<sequence length="507" mass="58022">MQKNVIEYLLRTAETYPQKIAVQDSVKEITFAQLLERAHILASKVRQYGIMNSPVGVYIPKGCDAVTAFAALSMSGNFYVPLDTKSPSSRVESIITVLDTPILITDSEHFTDLQKITDRPILVIDNSYTDSSIQRIAIEKLMEKQIDTDPVYSIFTSGSTGIPKGVVVSHRGVIDYIDWAIETFHIDSTSIIGNQAPFYFDNSTLDIYLMYATGATLNIIPDTFFAFPAKLVEYLDEKKITFVFWVPFVLVNMANFKILDSRKPQYLRDVFFAGEVMPNKHLNYWRRNMPECRYVNLYGPTEITVDCTYYTVEREFNDDEPLPIGFPCKNSDVLILNADFKPCVVNEQGELCVRGSSLALGYYNNPQKTAEAFIQNPLNKHYPEIIYCTGDIVYRNELGEIMYVGRKDSQIKHNGYRIELGEIETAALASQMIENCCVVYDFMRKKIVLIYQAKEEPNMIEFRKVILTKVPKYMLPSEYHRVDVIKQNSSGKIDRKYYNDFINNGSN</sequence>
<dbReference type="SUPFAM" id="SSF56801">
    <property type="entry name" value="Acetyl-CoA synthetase-like"/>
    <property type="match status" value="1"/>
</dbReference>
<dbReference type="Pfam" id="PF00501">
    <property type="entry name" value="AMP-binding"/>
    <property type="match status" value="1"/>
</dbReference>
<dbReference type="EMBL" id="VWFP01000044">
    <property type="protein sequence ID" value="KAA4619515.1"/>
    <property type="molecule type" value="Genomic_DNA"/>
</dbReference>
<dbReference type="GO" id="GO:0031177">
    <property type="term" value="F:phosphopantetheine binding"/>
    <property type="evidence" value="ECO:0007669"/>
    <property type="project" value="TreeGrafter"/>
</dbReference>
<protein>
    <submittedName>
        <fullName evidence="3">Amino acid adenylation domain-containing protein</fullName>
    </submittedName>
</protein>
<dbReference type="EMBL" id="QSBI01000002">
    <property type="protein sequence ID" value="RGX12910.1"/>
    <property type="molecule type" value="Genomic_DNA"/>
</dbReference>
<comment type="caution">
    <text evidence="3">The sequence shown here is derived from an EMBL/GenBank/DDBJ whole genome shotgun (WGS) entry which is preliminary data.</text>
</comment>
<dbReference type="AlphaFoldDB" id="A0A413EY49"/>
<reference evidence="2 5" key="2">
    <citation type="journal article" date="2019" name="Nat. Med.">
        <title>A library of human gut bacterial isolates paired with longitudinal multiomics data enables mechanistic microbiome research.</title>
        <authorList>
            <person name="Poyet M."/>
            <person name="Groussin M."/>
            <person name="Gibbons S.M."/>
            <person name="Avila-Pacheco J."/>
            <person name="Jiang X."/>
            <person name="Kearney S.M."/>
            <person name="Perrotta A.R."/>
            <person name="Berdy B."/>
            <person name="Zhao S."/>
            <person name="Lieberman T.D."/>
            <person name="Swanson P.K."/>
            <person name="Smith M."/>
            <person name="Roesemann S."/>
            <person name="Alexander J.E."/>
            <person name="Rich S.A."/>
            <person name="Livny J."/>
            <person name="Vlamakis H."/>
            <person name="Clish C."/>
            <person name="Bullock K."/>
            <person name="Deik A."/>
            <person name="Scott J."/>
            <person name="Pierce K.A."/>
            <person name="Xavier R.J."/>
            <person name="Alm E.J."/>
        </authorList>
    </citation>
    <scope>NUCLEOTIDE SEQUENCE [LARGE SCALE GENOMIC DNA]</scope>
    <source>
        <strain evidence="2 5">BIOML-A15</strain>
    </source>
</reference>
<name>A0A413EY49_BACOV</name>
<dbReference type="NCBIfam" id="TIGR01733">
    <property type="entry name" value="AA-adenyl-dom"/>
    <property type="match status" value="1"/>
</dbReference>
<accession>A0A413EY49</accession>
<dbReference type="Proteomes" id="UP000424805">
    <property type="component" value="Unassembled WGS sequence"/>
</dbReference>
<dbReference type="InterPro" id="IPR045851">
    <property type="entry name" value="AMP-bd_C_sf"/>
</dbReference>
<proteinExistence type="predicted"/>